<evidence type="ECO:0000313" key="1">
    <source>
        <dbReference type="EMBL" id="QHT19240.1"/>
    </source>
</evidence>
<reference evidence="1" key="1">
    <citation type="journal article" date="2020" name="Nature">
        <title>Giant virus diversity and host interactions through global metagenomics.</title>
        <authorList>
            <person name="Schulz F."/>
            <person name="Roux S."/>
            <person name="Paez-Espino D."/>
            <person name="Jungbluth S."/>
            <person name="Walsh D.A."/>
            <person name="Denef V.J."/>
            <person name="McMahon K.D."/>
            <person name="Konstantinidis K.T."/>
            <person name="Eloe-Fadrosh E.A."/>
            <person name="Kyrpides N.C."/>
            <person name="Woyke T."/>
        </authorList>
    </citation>
    <scope>NUCLEOTIDE SEQUENCE</scope>
    <source>
        <strain evidence="1">GVMAG-M-3300023174-57</strain>
    </source>
</reference>
<name>A0A6C0DSB1_9ZZZZ</name>
<organism evidence="1">
    <name type="scientific">viral metagenome</name>
    <dbReference type="NCBI Taxonomy" id="1070528"/>
    <lineage>
        <taxon>unclassified sequences</taxon>
        <taxon>metagenomes</taxon>
        <taxon>organismal metagenomes</taxon>
    </lineage>
</organism>
<dbReference type="EMBL" id="MN739664">
    <property type="protein sequence ID" value="QHT19240.1"/>
    <property type="molecule type" value="Genomic_DNA"/>
</dbReference>
<sequence length="131" mass="14988">MAILTTVALWFASAAMFTTVVNELRHAGDLIGWREMKPVNRTVMQTYTTDYTQAETDRYITQTVREIYGGALAAAALRKEGYSHAFKPLLPIHVYPLATYVPKILEQLRGLFPECDIEMNRKLGVYVIKWF</sequence>
<protein>
    <submittedName>
        <fullName evidence="1">Uncharacterized protein</fullName>
    </submittedName>
</protein>
<accession>A0A6C0DSB1</accession>
<proteinExistence type="predicted"/>
<dbReference type="AlphaFoldDB" id="A0A6C0DSB1"/>